<proteinExistence type="predicted"/>
<keyword evidence="1" id="KW-1133">Transmembrane helix</keyword>
<accession>A0A0N4TX49</accession>
<sequence>MWYEQIYSSVITVACVVITMHIMLPVNLIETGHAHRRHMIFQNKRDWNLTGNMYKVQGLESIPSESSSS</sequence>
<protein>
    <submittedName>
        <fullName evidence="4">NADH dehydrogenase [ubiquinone] 1 alpha subcomplex subunit 1</fullName>
    </submittedName>
</protein>
<dbReference type="AlphaFoldDB" id="A0A0N4TX49"/>
<dbReference type="Proteomes" id="UP000278627">
    <property type="component" value="Unassembled WGS sequence"/>
</dbReference>
<name>A0A0N4TX49_BRUPA</name>
<reference evidence="4" key="1">
    <citation type="submission" date="2017-02" db="UniProtKB">
        <authorList>
            <consortium name="WormBaseParasite"/>
        </authorList>
    </citation>
    <scope>IDENTIFICATION</scope>
</reference>
<evidence type="ECO:0000313" key="2">
    <source>
        <dbReference type="EMBL" id="VDN94648.1"/>
    </source>
</evidence>
<dbReference type="WBParaSite" id="BPAG_0001353501-mRNA-1">
    <property type="protein sequence ID" value="BPAG_0001353501-mRNA-1"/>
    <property type="gene ID" value="BPAG_0001353501"/>
</dbReference>
<keyword evidence="1" id="KW-0812">Transmembrane</keyword>
<organism evidence="4">
    <name type="scientific">Brugia pahangi</name>
    <name type="common">Filarial nematode worm</name>
    <dbReference type="NCBI Taxonomy" id="6280"/>
    <lineage>
        <taxon>Eukaryota</taxon>
        <taxon>Metazoa</taxon>
        <taxon>Ecdysozoa</taxon>
        <taxon>Nematoda</taxon>
        <taxon>Chromadorea</taxon>
        <taxon>Rhabditida</taxon>
        <taxon>Spirurina</taxon>
        <taxon>Spiruromorpha</taxon>
        <taxon>Filarioidea</taxon>
        <taxon>Onchocercidae</taxon>
        <taxon>Brugia</taxon>
    </lineage>
</organism>
<reference evidence="2 3" key="2">
    <citation type="submission" date="2018-11" db="EMBL/GenBank/DDBJ databases">
        <authorList>
            <consortium name="Pathogen Informatics"/>
        </authorList>
    </citation>
    <scope>NUCLEOTIDE SEQUENCE [LARGE SCALE GENOMIC DNA]</scope>
</reference>
<evidence type="ECO:0000256" key="1">
    <source>
        <dbReference type="SAM" id="Phobius"/>
    </source>
</evidence>
<gene>
    <name evidence="2" type="ORF">BPAG_LOCUS13463</name>
</gene>
<evidence type="ECO:0000313" key="4">
    <source>
        <dbReference type="WBParaSite" id="BPAG_0001353501-mRNA-1"/>
    </source>
</evidence>
<feature type="transmembrane region" description="Helical" evidence="1">
    <location>
        <begin position="6"/>
        <end position="29"/>
    </location>
</feature>
<dbReference type="EMBL" id="UZAD01013397">
    <property type="protein sequence ID" value="VDN94648.1"/>
    <property type="molecule type" value="Genomic_DNA"/>
</dbReference>
<evidence type="ECO:0000313" key="3">
    <source>
        <dbReference type="Proteomes" id="UP000278627"/>
    </source>
</evidence>
<keyword evidence="3" id="KW-1185">Reference proteome</keyword>
<keyword evidence="1" id="KW-0472">Membrane</keyword>